<keyword evidence="1" id="KW-0812">Transmembrane</keyword>
<dbReference type="Proteomes" id="UP000078560">
    <property type="component" value="Unassembled WGS sequence"/>
</dbReference>
<organism evidence="2 3">
    <name type="scientific">Plasmodium ovale curtisi</name>
    <dbReference type="NCBI Taxonomy" id="864141"/>
    <lineage>
        <taxon>Eukaryota</taxon>
        <taxon>Sar</taxon>
        <taxon>Alveolata</taxon>
        <taxon>Apicomplexa</taxon>
        <taxon>Aconoidasida</taxon>
        <taxon>Haemosporida</taxon>
        <taxon>Plasmodiidae</taxon>
        <taxon>Plasmodium</taxon>
        <taxon>Plasmodium (Plasmodium)</taxon>
    </lineage>
</organism>
<feature type="transmembrane region" description="Helical" evidence="1">
    <location>
        <begin position="266"/>
        <end position="284"/>
    </location>
</feature>
<reference evidence="3" key="1">
    <citation type="submission" date="2016-05" db="EMBL/GenBank/DDBJ databases">
        <authorList>
            <person name="Naeem Raeece"/>
        </authorList>
    </citation>
    <scope>NUCLEOTIDE SEQUENCE [LARGE SCALE GENOMIC DNA]</scope>
</reference>
<name>A0A1A8WQ37_PLAOA</name>
<sequence>MSLVANYEKLCPLRKFINRINEKIKVEDYIGSNGLEKIRISGNELIKQVASMLNRNYNLRFICATIKQQSCCSFLNYWLDNQKHVYVKSVSDNYKQLWTLIEEYWRYLQSDIYETSPCERENEEKIIDLKKKRMDLMVYCENRDYIKKMCQISKGKNSFSCLALYQFIEHYYNKFYIENKCLEGKVMCEEFTSRISEYCSLYDISKTFPEYDISGEHILVKENSRKPICECENTPVPEDSIREHQILAPEPIPETPLSSSGSWTNALYGGMPFFGFFFFLFLLYKHTSFGTFLRSFIIKKEENAHYIDEQMLQGYSENSSEYTDYKSENNQYNFSYQALQK</sequence>
<dbReference type="AlphaFoldDB" id="A0A1A8WQ37"/>
<evidence type="ECO:0000313" key="2">
    <source>
        <dbReference type="EMBL" id="SBS95016.1"/>
    </source>
</evidence>
<keyword evidence="1" id="KW-0472">Membrane</keyword>
<proteinExistence type="predicted"/>
<protein>
    <submittedName>
        <fullName evidence="2">PIR Superfamily Protein</fullName>
    </submittedName>
</protein>
<accession>A0A1A8WQ37</accession>
<keyword evidence="1" id="KW-1133">Transmembrane helix</keyword>
<gene>
    <name evidence="2" type="ORF">POVCU2_0092460</name>
</gene>
<evidence type="ECO:0000256" key="1">
    <source>
        <dbReference type="SAM" id="Phobius"/>
    </source>
</evidence>
<evidence type="ECO:0000313" key="3">
    <source>
        <dbReference type="Proteomes" id="UP000078560"/>
    </source>
</evidence>
<dbReference type="EMBL" id="FLQU01001928">
    <property type="protein sequence ID" value="SBS95016.1"/>
    <property type="molecule type" value="Genomic_DNA"/>
</dbReference>